<dbReference type="AlphaFoldDB" id="A0A6J5Z2D4"/>
<dbReference type="HAMAP" id="MF_00003">
    <property type="entry name" value="RbfA"/>
    <property type="match status" value="1"/>
</dbReference>
<dbReference type="PROSITE" id="PS01319">
    <property type="entry name" value="RBFA"/>
    <property type="match status" value="1"/>
</dbReference>
<dbReference type="EMBL" id="CAEZUC010000063">
    <property type="protein sequence ID" value="CAB4589204.1"/>
    <property type="molecule type" value="Genomic_DNA"/>
</dbReference>
<evidence type="ECO:0000313" key="5">
    <source>
        <dbReference type="EMBL" id="CAB4953274.1"/>
    </source>
</evidence>
<dbReference type="GO" id="GO:0043024">
    <property type="term" value="F:ribosomal small subunit binding"/>
    <property type="evidence" value="ECO:0007669"/>
    <property type="project" value="TreeGrafter"/>
</dbReference>
<dbReference type="PANTHER" id="PTHR33515">
    <property type="entry name" value="RIBOSOME-BINDING FACTOR A, CHLOROPLASTIC-RELATED"/>
    <property type="match status" value="1"/>
</dbReference>
<dbReference type="EMBL" id="CAFBLG010000014">
    <property type="protein sequence ID" value="CAB4858174.1"/>
    <property type="molecule type" value="Genomic_DNA"/>
</dbReference>
<name>A0A6J5Z2D4_9ZZZZ</name>
<dbReference type="Pfam" id="PF02033">
    <property type="entry name" value="RBFA"/>
    <property type="match status" value="1"/>
</dbReference>
<dbReference type="NCBIfam" id="TIGR00082">
    <property type="entry name" value="rbfA"/>
    <property type="match status" value="1"/>
</dbReference>
<dbReference type="PANTHER" id="PTHR33515:SF1">
    <property type="entry name" value="RIBOSOME-BINDING FACTOR A, CHLOROPLASTIC-RELATED"/>
    <property type="match status" value="1"/>
</dbReference>
<gene>
    <name evidence="2" type="ORF">UFOPK1776_00517</name>
    <name evidence="3" type="ORF">UFOPK2355_00037</name>
    <name evidence="4" type="ORF">UFOPK3295_00292</name>
    <name evidence="5" type="ORF">UFOPK3797_00645</name>
    <name evidence="1" type="ORF">UFOPK4028_00598</name>
</gene>
<accession>A0A6J5Z2D4</accession>
<protein>
    <submittedName>
        <fullName evidence="1">Unannotated protein</fullName>
    </submittedName>
</protein>
<dbReference type="GO" id="GO:0006364">
    <property type="term" value="P:rRNA processing"/>
    <property type="evidence" value="ECO:0007669"/>
    <property type="project" value="InterPro"/>
</dbReference>
<evidence type="ECO:0000313" key="2">
    <source>
        <dbReference type="EMBL" id="CAB4589204.1"/>
    </source>
</evidence>
<evidence type="ECO:0000313" key="4">
    <source>
        <dbReference type="EMBL" id="CAB4858174.1"/>
    </source>
</evidence>
<dbReference type="InterPro" id="IPR020053">
    <property type="entry name" value="Ribosome-bd_factorA_CS"/>
</dbReference>
<dbReference type="EMBL" id="CAEZXF010000004">
    <property type="protein sequence ID" value="CAB4670419.1"/>
    <property type="molecule type" value="Genomic_DNA"/>
</dbReference>
<dbReference type="EMBL" id="CAFBNN010000071">
    <property type="protein sequence ID" value="CAB4953274.1"/>
    <property type="molecule type" value="Genomic_DNA"/>
</dbReference>
<dbReference type="Gene3D" id="3.30.300.20">
    <property type="match status" value="1"/>
</dbReference>
<evidence type="ECO:0000313" key="3">
    <source>
        <dbReference type="EMBL" id="CAB4670419.1"/>
    </source>
</evidence>
<dbReference type="SUPFAM" id="SSF89919">
    <property type="entry name" value="Ribosome-binding factor A, RbfA"/>
    <property type="match status" value="1"/>
</dbReference>
<dbReference type="InterPro" id="IPR015946">
    <property type="entry name" value="KH_dom-like_a/b"/>
</dbReference>
<dbReference type="InterPro" id="IPR023799">
    <property type="entry name" value="RbfA_dom_sf"/>
</dbReference>
<dbReference type="GO" id="GO:0005829">
    <property type="term" value="C:cytosol"/>
    <property type="evidence" value="ECO:0007669"/>
    <property type="project" value="TreeGrafter"/>
</dbReference>
<dbReference type="InterPro" id="IPR000238">
    <property type="entry name" value="RbfA"/>
</dbReference>
<reference evidence="1" key="1">
    <citation type="submission" date="2020-05" db="EMBL/GenBank/DDBJ databases">
        <authorList>
            <person name="Chiriac C."/>
            <person name="Salcher M."/>
            <person name="Ghai R."/>
            <person name="Kavagutti S V."/>
        </authorList>
    </citation>
    <scope>NUCLEOTIDE SEQUENCE</scope>
</reference>
<dbReference type="EMBL" id="CAESAC010000074">
    <property type="protein sequence ID" value="CAB4336781.1"/>
    <property type="molecule type" value="Genomic_DNA"/>
</dbReference>
<proteinExistence type="inferred from homology"/>
<evidence type="ECO:0000313" key="1">
    <source>
        <dbReference type="EMBL" id="CAB4336781.1"/>
    </source>
</evidence>
<organism evidence="1">
    <name type="scientific">freshwater metagenome</name>
    <dbReference type="NCBI Taxonomy" id="449393"/>
    <lineage>
        <taxon>unclassified sequences</taxon>
        <taxon>metagenomes</taxon>
        <taxon>ecological metagenomes</taxon>
    </lineage>
</organism>
<sequence length="139" mass="15207">MPSKRPLQVADRIKELIANTLELRVKDPRLGFITITDVRVTGDLQQASIFYTVLGDTAARESTAAALNSAKGMLRSEVGRSLGLRVTPSLEFFLDGMAESASAMNDLIEQMHKADAEVAKLRVGAKPVAEDPYKKHDPR</sequence>